<name>A0ABV4CDI7_9PSEU</name>
<organism evidence="1 2">
    <name type="scientific">Saccharopolyspora cebuensis</name>
    <dbReference type="NCBI Taxonomy" id="418759"/>
    <lineage>
        <taxon>Bacteria</taxon>
        <taxon>Bacillati</taxon>
        <taxon>Actinomycetota</taxon>
        <taxon>Actinomycetes</taxon>
        <taxon>Pseudonocardiales</taxon>
        <taxon>Pseudonocardiaceae</taxon>
        <taxon>Saccharopolyspora</taxon>
    </lineage>
</organism>
<accession>A0ABV4CDI7</accession>
<comment type="caution">
    <text evidence="1">The sequence shown here is derived from an EMBL/GenBank/DDBJ whole genome shotgun (WGS) entry which is preliminary data.</text>
</comment>
<dbReference type="Proteomes" id="UP001564626">
    <property type="component" value="Unassembled WGS sequence"/>
</dbReference>
<evidence type="ECO:0000313" key="2">
    <source>
        <dbReference type="Proteomes" id="UP001564626"/>
    </source>
</evidence>
<keyword evidence="2" id="KW-1185">Reference proteome</keyword>
<dbReference type="EMBL" id="JBGEHV010000009">
    <property type="protein sequence ID" value="MEY8039160.1"/>
    <property type="molecule type" value="Genomic_DNA"/>
</dbReference>
<proteinExistence type="predicted"/>
<gene>
    <name evidence="1" type="ORF">AB8O55_07100</name>
</gene>
<protein>
    <submittedName>
        <fullName evidence="1">Uncharacterized protein</fullName>
    </submittedName>
</protein>
<evidence type="ECO:0000313" key="1">
    <source>
        <dbReference type="EMBL" id="MEY8039160.1"/>
    </source>
</evidence>
<reference evidence="1 2" key="1">
    <citation type="submission" date="2024-08" db="EMBL/GenBank/DDBJ databases">
        <title>Genome mining of Saccharopolyspora cebuensis PGLac3 from Nigerian medicinal plant.</title>
        <authorList>
            <person name="Ezeobiora C.E."/>
            <person name="Igbokwe N.H."/>
            <person name="Amin D.H."/>
            <person name="Mendie U.E."/>
        </authorList>
    </citation>
    <scope>NUCLEOTIDE SEQUENCE [LARGE SCALE GENOMIC DNA]</scope>
    <source>
        <strain evidence="1 2">PGLac3</strain>
    </source>
</reference>
<sequence length="83" mass="9194">MEVKLSASMRRNTPAIRRLEAIAKLLDELRAHLDRVEFLSEDIVDKRAMEQADDLASKARAALDGVRDAVAKKGGGNVAKEYK</sequence>